<evidence type="ECO:0000259" key="6">
    <source>
        <dbReference type="Pfam" id="PF14294"/>
    </source>
</evidence>
<name>A0A094YPR9_ALKAL</name>
<dbReference type="Pfam" id="PF14294">
    <property type="entry name" value="DUF4372"/>
    <property type="match status" value="1"/>
</dbReference>
<sequence length="416" mass="48537">MDKNTIKSTINELLKVIDEHTFSNLINVIDLDKYVKKLTAYKFLQLLIISQLKETKSLTQMSKKLKDKEELQVQLAFDTISTSQLSRKLGDLSPTLFEKIFHYLVLNIQAKMKQSPIIREIGRLHVIDSTTMSMSVSQYPWATFRKTKAGIRLHLRVVVTKELTLPDKGILLPAKHADRTQMGDLIEMDSDTIHLFDRGYIDYKQFDHLCLHDVRFITRLKKNAQVEVLSEQIPQAGSPIVKDQEVFLGNSQNGTKMTHPLRLIETQDSQGNVVMIVTNCFDLSAEEIGDLYRYRWKIETFFKWMKQHLTFKTFYGKSENAVCNQIWVALITYCLQVLLQEQLQHDGPLLEIKKTLQNLLFKGFDTFLRSLFRQPTRFSTGRRKQNWKQEFRVIEHQFAEGEVSHLDDLTYDPLFN</sequence>
<dbReference type="STRING" id="1218173.BALCAV_0222425"/>
<evidence type="ECO:0000256" key="2">
    <source>
        <dbReference type="ARBA" id="ARBA00022578"/>
    </source>
</evidence>
<dbReference type="PANTHER" id="PTHR33258">
    <property type="entry name" value="TRANSPOSASE INSL FOR INSERTION SEQUENCE ELEMENT IS186A-RELATED"/>
    <property type="match status" value="1"/>
</dbReference>
<comment type="similarity">
    <text evidence="1">Belongs to the transposase 11 family.</text>
</comment>
<dbReference type="SUPFAM" id="SSF53098">
    <property type="entry name" value="Ribonuclease H-like"/>
    <property type="match status" value="1"/>
</dbReference>
<dbReference type="Proteomes" id="UP000002754">
    <property type="component" value="Unassembled WGS sequence"/>
</dbReference>
<accession>A0A094YPR9</accession>
<dbReference type="GO" id="GO:0003677">
    <property type="term" value="F:DNA binding"/>
    <property type="evidence" value="ECO:0007669"/>
    <property type="project" value="UniProtKB-KW"/>
</dbReference>
<dbReference type="EMBL" id="ALPT02000156">
    <property type="protein sequence ID" value="KGA95472.1"/>
    <property type="molecule type" value="Genomic_DNA"/>
</dbReference>
<evidence type="ECO:0000256" key="3">
    <source>
        <dbReference type="ARBA" id="ARBA00023125"/>
    </source>
</evidence>
<dbReference type="Proteomes" id="UP000297014">
    <property type="component" value="Unassembled WGS sequence"/>
</dbReference>
<proteinExistence type="inferred from homology"/>
<protein>
    <submittedName>
        <fullName evidence="7 8">Transposase</fullName>
    </submittedName>
</protein>
<evidence type="ECO:0000259" key="5">
    <source>
        <dbReference type="Pfam" id="PF01609"/>
    </source>
</evidence>
<dbReference type="RefSeq" id="WP_003320837.1">
    <property type="nucleotide sequence ID" value="NZ_ALPT02000156.1"/>
</dbReference>
<evidence type="ECO:0000313" key="8">
    <source>
        <dbReference type="EMBL" id="THG89236.1"/>
    </source>
</evidence>
<evidence type="ECO:0000256" key="1">
    <source>
        <dbReference type="ARBA" id="ARBA00010075"/>
    </source>
</evidence>
<dbReference type="OrthoDB" id="368860at2"/>
<gene>
    <name evidence="8" type="ORF">AJ85_18890</name>
    <name evidence="7" type="ORF">BALCAV_0222425</name>
</gene>
<keyword evidence="2" id="KW-0815">Transposition</keyword>
<reference evidence="7 9" key="1">
    <citation type="journal article" date="2014" name="Genome Announc.">
        <title>Draft Genome Sequence of Bacillus alcalophilus AV1934, a Classic Alkaliphile Isolated from Human Feces in 1934.</title>
        <authorList>
            <person name="Attie O."/>
            <person name="Jayaprakash A."/>
            <person name="Shah H."/>
            <person name="Paulsen I.T."/>
            <person name="Morino M."/>
            <person name="Takahashi Y."/>
            <person name="Narumi I."/>
            <person name="Sachidanandam R."/>
            <person name="Satoh K."/>
            <person name="Ito M."/>
            <person name="Krulwich T.A."/>
        </authorList>
    </citation>
    <scope>NUCLEOTIDE SEQUENCE [LARGE SCALE GENOMIC DNA]</scope>
    <source>
        <strain evidence="7 9">AV1934</strain>
    </source>
</reference>
<dbReference type="PANTHER" id="PTHR33258:SF1">
    <property type="entry name" value="TRANSPOSASE INSL FOR INSERTION SEQUENCE ELEMENT IS186A-RELATED"/>
    <property type="match status" value="1"/>
</dbReference>
<feature type="domain" description="DUF4372" evidence="6">
    <location>
        <begin position="7"/>
        <end position="71"/>
    </location>
</feature>
<keyword evidence="4" id="KW-0233">DNA recombination</keyword>
<keyword evidence="9" id="KW-1185">Reference proteome</keyword>
<dbReference type="InterPro" id="IPR025399">
    <property type="entry name" value="DUF4372"/>
</dbReference>
<dbReference type="GO" id="GO:0004803">
    <property type="term" value="F:transposase activity"/>
    <property type="evidence" value="ECO:0007669"/>
    <property type="project" value="InterPro"/>
</dbReference>
<reference evidence="8 10" key="2">
    <citation type="submission" date="2014-01" db="EMBL/GenBank/DDBJ databases">
        <title>Draft genome sequencing of Bacillus alcalophilus CGMCC 1.3604.</title>
        <authorList>
            <person name="Yang J."/>
            <person name="Diao L."/>
            <person name="Yang S."/>
        </authorList>
    </citation>
    <scope>NUCLEOTIDE SEQUENCE [LARGE SCALE GENOMIC DNA]</scope>
    <source>
        <strain evidence="8 10">CGMCC 1.3604</strain>
    </source>
</reference>
<comment type="caution">
    <text evidence="7">The sequence shown here is derived from an EMBL/GenBank/DDBJ whole genome shotgun (WGS) entry which is preliminary data.</text>
</comment>
<evidence type="ECO:0000313" key="9">
    <source>
        <dbReference type="Proteomes" id="UP000002754"/>
    </source>
</evidence>
<dbReference type="InterPro" id="IPR012337">
    <property type="entry name" value="RNaseH-like_sf"/>
</dbReference>
<dbReference type="InterPro" id="IPR002559">
    <property type="entry name" value="Transposase_11"/>
</dbReference>
<dbReference type="NCBIfam" id="NF033592">
    <property type="entry name" value="transpos_IS4_1"/>
    <property type="match status" value="1"/>
</dbReference>
<feature type="domain" description="Transposase IS4-like" evidence="5">
    <location>
        <begin position="126"/>
        <end position="335"/>
    </location>
</feature>
<dbReference type="InterPro" id="IPR047952">
    <property type="entry name" value="Transpos_IS4"/>
</dbReference>
<dbReference type="AlphaFoldDB" id="A0A094YPR9"/>
<evidence type="ECO:0000256" key="4">
    <source>
        <dbReference type="ARBA" id="ARBA00023172"/>
    </source>
</evidence>
<organism evidence="7 9">
    <name type="scientific">Alkalihalobacillus alcalophilus ATCC 27647 = CGMCC 1.3604</name>
    <dbReference type="NCBI Taxonomy" id="1218173"/>
    <lineage>
        <taxon>Bacteria</taxon>
        <taxon>Bacillati</taxon>
        <taxon>Bacillota</taxon>
        <taxon>Bacilli</taxon>
        <taxon>Bacillales</taxon>
        <taxon>Bacillaceae</taxon>
        <taxon>Alkalihalobacillus</taxon>
    </lineage>
</organism>
<dbReference type="EMBL" id="JALP01000252">
    <property type="protein sequence ID" value="THG89236.1"/>
    <property type="molecule type" value="Genomic_DNA"/>
</dbReference>
<keyword evidence="3" id="KW-0238">DNA-binding</keyword>
<evidence type="ECO:0000313" key="7">
    <source>
        <dbReference type="EMBL" id="KGA95472.1"/>
    </source>
</evidence>
<dbReference type="eggNOG" id="COG3385">
    <property type="taxonomic scope" value="Bacteria"/>
</dbReference>
<dbReference type="Pfam" id="PF01609">
    <property type="entry name" value="DDE_Tnp_1"/>
    <property type="match status" value="1"/>
</dbReference>
<dbReference type="GO" id="GO:0006313">
    <property type="term" value="P:DNA transposition"/>
    <property type="evidence" value="ECO:0007669"/>
    <property type="project" value="InterPro"/>
</dbReference>
<evidence type="ECO:0000313" key="10">
    <source>
        <dbReference type="Proteomes" id="UP000297014"/>
    </source>
</evidence>